<evidence type="ECO:0000259" key="5">
    <source>
        <dbReference type="Pfam" id="PF00582"/>
    </source>
</evidence>
<comment type="subcellular location">
    <subcellularLocation>
        <location evidence="1">Cytoplasm</location>
    </subcellularLocation>
</comment>
<dbReference type="PANTHER" id="PTHR47892">
    <property type="entry name" value="UNIVERSAL STRESS PROTEIN E"/>
    <property type="match status" value="1"/>
</dbReference>
<dbReference type="PRINTS" id="PR01438">
    <property type="entry name" value="UNVRSLSTRESS"/>
</dbReference>
<dbReference type="Pfam" id="PF00582">
    <property type="entry name" value="Usp"/>
    <property type="match status" value="2"/>
</dbReference>
<name>A0ABW1XLL8_9ALTE</name>
<evidence type="ECO:0000256" key="3">
    <source>
        <dbReference type="ARBA" id="ARBA00022490"/>
    </source>
</evidence>
<protein>
    <submittedName>
        <fullName evidence="6">Universal stress protein</fullName>
    </submittedName>
</protein>
<comment type="function">
    <text evidence="4">Required for resistance to DNA-damaging agents.</text>
</comment>
<evidence type="ECO:0000313" key="7">
    <source>
        <dbReference type="Proteomes" id="UP001596364"/>
    </source>
</evidence>
<evidence type="ECO:0000313" key="6">
    <source>
        <dbReference type="EMBL" id="MFC6440706.1"/>
    </source>
</evidence>
<dbReference type="SUPFAM" id="SSF52402">
    <property type="entry name" value="Adenine nucleotide alpha hydrolases-like"/>
    <property type="match status" value="2"/>
</dbReference>
<comment type="similarity">
    <text evidence="2">Belongs to the universal stress protein A family.</text>
</comment>
<evidence type="ECO:0000256" key="4">
    <source>
        <dbReference type="ARBA" id="ARBA00037131"/>
    </source>
</evidence>
<comment type="caution">
    <text evidence="6">The sequence shown here is derived from an EMBL/GenBank/DDBJ whole genome shotgun (WGS) entry which is preliminary data.</text>
</comment>
<organism evidence="6 7">
    <name type="scientific">Pseudobowmanella zhangzhouensis</name>
    <dbReference type="NCBI Taxonomy" id="1537679"/>
    <lineage>
        <taxon>Bacteria</taxon>
        <taxon>Pseudomonadati</taxon>
        <taxon>Pseudomonadota</taxon>
        <taxon>Gammaproteobacteria</taxon>
        <taxon>Alteromonadales</taxon>
        <taxon>Alteromonadaceae</taxon>
    </lineage>
</organism>
<evidence type="ECO:0000256" key="1">
    <source>
        <dbReference type="ARBA" id="ARBA00004496"/>
    </source>
</evidence>
<dbReference type="Proteomes" id="UP001596364">
    <property type="component" value="Unassembled WGS sequence"/>
</dbReference>
<dbReference type="InterPro" id="IPR006016">
    <property type="entry name" value="UspA"/>
</dbReference>
<evidence type="ECO:0000256" key="2">
    <source>
        <dbReference type="ARBA" id="ARBA00008791"/>
    </source>
</evidence>
<reference evidence="7" key="1">
    <citation type="journal article" date="2019" name="Int. J. Syst. Evol. Microbiol.">
        <title>The Global Catalogue of Microorganisms (GCM) 10K type strain sequencing project: providing services to taxonomists for standard genome sequencing and annotation.</title>
        <authorList>
            <consortium name="The Broad Institute Genomics Platform"/>
            <consortium name="The Broad Institute Genome Sequencing Center for Infectious Disease"/>
            <person name="Wu L."/>
            <person name="Ma J."/>
        </authorList>
    </citation>
    <scope>NUCLEOTIDE SEQUENCE [LARGE SCALE GENOMIC DNA]</scope>
    <source>
        <strain evidence="7">CGMCC 1.16031</strain>
    </source>
</reference>
<keyword evidence="7" id="KW-1185">Reference proteome</keyword>
<dbReference type="PANTHER" id="PTHR47892:SF1">
    <property type="entry name" value="UNIVERSAL STRESS PROTEIN E"/>
    <property type="match status" value="1"/>
</dbReference>
<feature type="domain" description="UspA" evidence="5">
    <location>
        <begin position="3"/>
        <end position="140"/>
    </location>
</feature>
<dbReference type="Gene3D" id="3.40.50.12370">
    <property type="match status" value="1"/>
</dbReference>
<feature type="domain" description="UspA" evidence="5">
    <location>
        <begin position="169"/>
        <end position="291"/>
    </location>
</feature>
<sequence length="294" mass="32727">MQFKHILVIADPQDKQQMALAWAKSLANDQKLKLHVVAFCYEATKGLGKKLSDEQKQALKKNAISQRAVWLDKTLSKTALPGTVSSDTVWTRDIGKWVKSYCESNRCDLIVKTGHRTETMFYTPTDWHVMRNGHSPVLLVAEKRWRRKQTVMVSLDLGSRSKTKKSLNQTLINAAITMANEMQLPLHVAYSLPISPMLKDLGIIDKDKELAKAHKKLVPKILDMAGDYALPEENIHIKVGEPHLVIPSLASEFGAALMVIGTVGRKGLKAKLMGNTAESTLSLLKTNVLVLQPD</sequence>
<proteinExistence type="inferred from homology"/>
<accession>A0ABW1XLL8</accession>
<keyword evidence="3" id="KW-0963">Cytoplasm</keyword>
<dbReference type="InterPro" id="IPR006015">
    <property type="entry name" value="Universal_stress_UspA"/>
</dbReference>
<dbReference type="EMBL" id="JBHSUS010000001">
    <property type="protein sequence ID" value="MFC6440706.1"/>
    <property type="molecule type" value="Genomic_DNA"/>
</dbReference>
<dbReference type="RefSeq" id="WP_131259660.1">
    <property type="nucleotide sequence ID" value="NZ_JBHSUS010000001.1"/>
</dbReference>
<gene>
    <name evidence="6" type="ORF">ACFP85_11190</name>
</gene>